<reference evidence="1 2" key="1">
    <citation type="journal article" date="2021" name="BMC Genomics">
        <title>Datura genome reveals duplications of psychoactive alkaloid biosynthetic genes and high mutation rate following tissue culture.</title>
        <authorList>
            <person name="Rajewski A."/>
            <person name="Carter-House D."/>
            <person name="Stajich J."/>
            <person name="Litt A."/>
        </authorList>
    </citation>
    <scope>NUCLEOTIDE SEQUENCE [LARGE SCALE GENOMIC DNA]</scope>
    <source>
        <strain evidence="1">AR-01</strain>
    </source>
</reference>
<dbReference type="Proteomes" id="UP000823775">
    <property type="component" value="Unassembled WGS sequence"/>
</dbReference>
<feature type="non-terminal residue" evidence="1">
    <location>
        <position position="71"/>
    </location>
</feature>
<keyword evidence="2" id="KW-1185">Reference proteome</keyword>
<organism evidence="1 2">
    <name type="scientific">Datura stramonium</name>
    <name type="common">Jimsonweed</name>
    <name type="synonym">Common thornapple</name>
    <dbReference type="NCBI Taxonomy" id="4076"/>
    <lineage>
        <taxon>Eukaryota</taxon>
        <taxon>Viridiplantae</taxon>
        <taxon>Streptophyta</taxon>
        <taxon>Embryophyta</taxon>
        <taxon>Tracheophyta</taxon>
        <taxon>Spermatophyta</taxon>
        <taxon>Magnoliopsida</taxon>
        <taxon>eudicotyledons</taxon>
        <taxon>Gunneridae</taxon>
        <taxon>Pentapetalae</taxon>
        <taxon>asterids</taxon>
        <taxon>lamiids</taxon>
        <taxon>Solanales</taxon>
        <taxon>Solanaceae</taxon>
        <taxon>Solanoideae</taxon>
        <taxon>Datureae</taxon>
        <taxon>Datura</taxon>
    </lineage>
</organism>
<name>A0ABS8VBU5_DATST</name>
<evidence type="ECO:0000313" key="1">
    <source>
        <dbReference type="EMBL" id="MCD9643962.1"/>
    </source>
</evidence>
<evidence type="ECO:0000313" key="2">
    <source>
        <dbReference type="Proteomes" id="UP000823775"/>
    </source>
</evidence>
<sequence>MECVTRFPLTNLDHQPRKRARLGWDVLPKPPKINALKEGLIHRSCSKLEIESRVKRLRPGNLWTANGFCEP</sequence>
<dbReference type="GO" id="GO:0016301">
    <property type="term" value="F:kinase activity"/>
    <property type="evidence" value="ECO:0007669"/>
    <property type="project" value="UniProtKB-KW"/>
</dbReference>
<gene>
    <name evidence="1" type="primary">CLK3</name>
    <name evidence="1" type="ORF">HAX54_031872</name>
</gene>
<keyword evidence="1" id="KW-0418">Kinase</keyword>
<protein>
    <submittedName>
        <fullName evidence="1">Dual specificity protein kinase clk3</fullName>
    </submittedName>
</protein>
<proteinExistence type="predicted"/>
<dbReference type="EMBL" id="JACEIK010004040">
    <property type="protein sequence ID" value="MCD9643962.1"/>
    <property type="molecule type" value="Genomic_DNA"/>
</dbReference>
<accession>A0ABS8VBU5</accession>
<keyword evidence="1" id="KW-0808">Transferase</keyword>
<comment type="caution">
    <text evidence="1">The sequence shown here is derived from an EMBL/GenBank/DDBJ whole genome shotgun (WGS) entry which is preliminary data.</text>
</comment>